<keyword evidence="1" id="KW-1133">Transmembrane helix</keyword>
<dbReference type="RefSeq" id="WP_060782918.1">
    <property type="nucleotide sequence ID" value="NZ_CP014135.1"/>
</dbReference>
<keyword evidence="1" id="KW-0812">Transmembrane</keyword>
<reference evidence="2 3" key="1">
    <citation type="submission" date="2016-01" db="EMBL/GenBank/DDBJ databases">
        <authorList>
            <person name="McClelland M."/>
            <person name="Jain A."/>
            <person name="Saraogi P."/>
            <person name="Mendelson R."/>
            <person name="Westerman R."/>
            <person name="SanMiguel P."/>
            <person name="Csonka L."/>
        </authorList>
    </citation>
    <scope>NUCLEOTIDE SEQUENCE [LARGE SCALE GENOMIC DNA]</scope>
    <source>
        <strain evidence="2 3">NCPPB 2472</strain>
    </source>
</reference>
<name>A0A0X1T1W6_PSEAA</name>
<proteinExistence type="predicted"/>
<feature type="transmembrane region" description="Helical" evidence="1">
    <location>
        <begin position="20"/>
        <end position="48"/>
    </location>
</feature>
<accession>A0A0X1T1W6</accession>
<sequence length="141" mass="15951">MVVQTSQGLASRLGYRLGRVVLFFLMDDNVVLRWVKRAVLVSLIYAFFAHFGRGIVSALMAPLILLFIVLAMVKLGGSKFSSSSINYDSNKNVYDSQLFGDKSLLDSSEEDPHSLENVNNPLFLHETHFNWNKDSDYNSDR</sequence>
<keyword evidence="1" id="KW-0472">Membrane</keyword>
<gene>
    <name evidence="2" type="ORF">AWM79_12100</name>
</gene>
<evidence type="ECO:0000313" key="2">
    <source>
        <dbReference type="EMBL" id="AMB86001.1"/>
    </source>
</evidence>
<protein>
    <submittedName>
        <fullName evidence="2">Uncharacterized protein</fullName>
    </submittedName>
</protein>
<dbReference type="Proteomes" id="UP000063229">
    <property type="component" value="Chromosome"/>
</dbReference>
<organism evidence="2 3">
    <name type="scientific">Pseudomonas agarici</name>
    <dbReference type="NCBI Taxonomy" id="46677"/>
    <lineage>
        <taxon>Bacteria</taxon>
        <taxon>Pseudomonadati</taxon>
        <taxon>Pseudomonadota</taxon>
        <taxon>Gammaproteobacteria</taxon>
        <taxon>Pseudomonadales</taxon>
        <taxon>Pseudomonadaceae</taxon>
        <taxon>Pseudomonas</taxon>
    </lineage>
</organism>
<evidence type="ECO:0000313" key="3">
    <source>
        <dbReference type="Proteomes" id="UP000063229"/>
    </source>
</evidence>
<dbReference type="EMBL" id="CP014135">
    <property type="protein sequence ID" value="AMB86001.1"/>
    <property type="molecule type" value="Genomic_DNA"/>
</dbReference>
<dbReference type="KEGG" id="pagb:AWM79_12100"/>
<dbReference type="AlphaFoldDB" id="A0A0X1T1W6"/>
<evidence type="ECO:0000256" key="1">
    <source>
        <dbReference type="SAM" id="Phobius"/>
    </source>
</evidence>
<keyword evidence="3" id="KW-1185">Reference proteome</keyword>
<feature type="transmembrane region" description="Helical" evidence="1">
    <location>
        <begin position="54"/>
        <end position="73"/>
    </location>
</feature>